<evidence type="ECO:0000313" key="4">
    <source>
        <dbReference type="Proteomes" id="UP001597347"/>
    </source>
</evidence>
<dbReference type="RefSeq" id="WP_377931289.1">
    <property type="nucleotide sequence ID" value="NZ_JBHUEA010000001.1"/>
</dbReference>
<sequence length="216" mass="22726">MTVPVLATVPVAPDGDAARRLLLDELAKPEYAAAQPTLFDRVATAFLDWFTGLFDASRSGAPPLLLAIALALLVVALVVALLLFGVPRFNRRGRAAAGLFGDDDSRTADELRRAAAAALARGDFDAAVLDRFRALARGLDERTLVALFPGTTAVALARAAADPFPQERGPLRDAAVLFDGVRYAGRSATREDAEGVAGLDDRLAAARPLRDAPVPA</sequence>
<feature type="domain" description="Protein-glutamine gamma-glutamyltransferase-like C-terminal" evidence="2">
    <location>
        <begin position="131"/>
        <end position="195"/>
    </location>
</feature>
<dbReference type="Proteomes" id="UP001597347">
    <property type="component" value="Unassembled WGS sequence"/>
</dbReference>
<name>A0ABW4LAS5_9MICO</name>
<dbReference type="Pfam" id="PF13559">
    <property type="entry name" value="DUF4129"/>
    <property type="match status" value="1"/>
</dbReference>
<evidence type="ECO:0000313" key="3">
    <source>
        <dbReference type="EMBL" id="MFD1720082.1"/>
    </source>
</evidence>
<organism evidence="3 4">
    <name type="scientific">Amnibacterium endophyticum</name>
    <dbReference type="NCBI Taxonomy" id="2109337"/>
    <lineage>
        <taxon>Bacteria</taxon>
        <taxon>Bacillati</taxon>
        <taxon>Actinomycetota</taxon>
        <taxon>Actinomycetes</taxon>
        <taxon>Micrococcales</taxon>
        <taxon>Microbacteriaceae</taxon>
        <taxon>Amnibacterium</taxon>
    </lineage>
</organism>
<dbReference type="InterPro" id="IPR025403">
    <property type="entry name" value="TgpA-like_C"/>
</dbReference>
<keyword evidence="4" id="KW-1185">Reference proteome</keyword>
<evidence type="ECO:0000259" key="2">
    <source>
        <dbReference type="Pfam" id="PF13559"/>
    </source>
</evidence>
<proteinExistence type="predicted"/>
<keyword evidence="1" id="KW-0472">Membrane</keyword>
<accession>A0ABW4LAS5</accession>
<protein>
    <submittedName>
        <fullName evidence="3">DUF4129 domain-containing protein</fullName>
    </submittedName>
</protein>
<gene>
    <name evidence="3" type="ORF">ACFSBI_00840</name>
</gene>
<reference evidence="4" key="1">
    <citation type="journal article" date="2019" name="Int. J. Syst. Evol. Microbiol.">
        <title>The Global Catalogue of Microorganisms (GCM) 10K type strain sequencing project: providing services to taxonomists for standard genome sequencing and annotation.</title>
        <authorList>
            <consortium name="The Broad Institute Genomics Platform"/>
            <consortium name="The Broad Institute Genome Sequencing Center for Infectious Disease"/>
            <person name="Wu L."/>
            <person name="Ma J."/>
        </authorList>
    </citation>
    <scope>NUCLEOTIDE SEQUENCE [LARGE SCALE GENOMIC DNA]</scope>
    <source>
        <strain evidence="4">CGMCC 1.12471</strain>
    </source>
</reference>
<keyword evidence="1" id="KW-0812">Transmembrane</keyword>
<comment type="caution">
    <text evidence="3">The sequence shown here is derived from an EMBL/GenBank/DDBJ whole genome shotgun (WGS) entry which is preliminary data.</text>
</comment>
<dbReference type="EMBL" id="JBHUEA010000001">
    <property type="protein sequence ID" value="MFD1720082.1"/>
    <property type="molecule type" value="Genomic_DNA"/>
</dbReference>
<feature type="transmembrane region" description="Helical" evidence="1">
    <location>
        <begin position="64"/>
        <end position="84"/>
    </location>
</feature>
<evidence type="ECO:0000256" key="1">
    <source>
        <dbReference type="SAM" id="Phobius"/>
    </source>
</evidence>
<keyword evidence="1" id="KW-1133">Transmembrane helix</keyword>